<accession>A0ABQ0D438</accession>
<keyword evidence="1" id="KW-0732">Signal</keyword>
<gene>
    <name evidence="2" type="ORF">NHP164001_11010</name>
</gene>
<name>A0ABQ0D438_9HELI</name>
<dbReference type="Proteomes" id="UP001562457">
    <property type="component" value="Unassembled WGS sequence"/>
</dbReference>
<keyword evidence="3" id="KW-1185">Reference proteome</keyword>
<organism evidence="2 3">
    <name type="scientific">Helicobacter trogontum</name>
    <dbReference type="NCBI Taxonomy" id="50960"/>
    <lineage>
        <taxon>Bacteria</taxon>
        <taxon>Pseudomonadati</taxon>
        <taxon>Campylobacterota</taxon>
        <taxon>Epsilonproteobacteria</taxon>
        <taxon>Campylobacterales</taxon>
        <taxon>Helicobacteraceae</taxon>
        <taxon>Helicobacter</taxon>
    </lineage>
</organism>
<dbReference type="RefSeq" id="WP_369607405.1">
    <property type="nucleotide sequence ID" value="NZ_BAAFHN010000023.1"/>
</dbReference>
<reference evidence="2 3" key="1">
    <citation type="submission" date="2024-06" db="EMBL/GenBank/DDBJ databases">
        <title>Draft genome sequence of Helicobacter trogontum NHP16-4001.</title>
        <authorList>
            <person name="Rimbara E."/>
            <person name="Suzuki M."/>
        </authorList>
    </citation>
    <scope>NUCLEOTIDE SEQUENCE [LARGE SCALE GENOMIC DNA]</scope>
    <source>
        <strain evidence="2 3">NHP16-4001</strain>
    </source>
</reference>
<sequence length="307" mass="36072">MIYKRVVYLFLTLFLIAYSSENMQDDKNTNLPNDIKNFIESREKFIESENVDSIQTMNEQERIKYSQMKNLKRKEIDKEFVALRSKYKENDLILDILSQYGCLLNDCSATSKGDDGFVFYKGVDITEAINNSLMDRNTFTSYPFFKEILETYPNILAKKENFSLDLSPSAKYRDYKKIDIVWSKDKTSIDFILYDEYFNQNICSHTASFTRFKQERDGVKASYGYIQVPYTQNKEVNDFINKSCECIHIGGEEPYDEQRANELREMAQGCDDIPTMRSILQTKYKGDINLLKLLQREAQNYKEVFGE</sequence>
<evidence type="ECO:0000313" key="2">
    <source>
        <dbReference type="EMBL" id="GAB0173085.1"/>
    </source>
</evidence>
<evidence type="ECO:0000313" key="3">
    <source>
        <dbReference type="Proteomes" id="UP001562457"/>
    </source>
</evidence>
<protein>
    <submittedName>
        <fullName evidence="2">Uncharacterized protein</fullName>
    </submittedName>
</protein>
<dbReference type="EMBL" id="BAAFHN010000023">
    <property type="protein sequence ID" value="GAB0173085.1"/>
    <property type="molecule type" value="Genomic_DNA"/>
</dbReference>
<comment type="caution">
    <text evidence="2">The sequence shown here is derived from an EMBL/GenBank/DDBJ whole genome shotgun (WGS) entry which is preliminary data.</text>
</comment>
<proteinExistence type="predicted"/>
<feature type="chain" id="PRO_5046535580" evidence="1">
    <location>
        <begin position="20"/>
        <end position="307"/>
    </location>
</feature>
<evidence type="ECO:0000256" key="1">
    <source>
        <dbReference type="SAM" id="SignalP"/>
    </source>
</evidence>
<feature type="signal peptide" evidence="1">
    <location>
        <begin position="1"/>
        <end position="19"/>
    </location>
</feature>